<reference evidence="1 2" key="1">
    <citation type="submission" date="2019-05" db="EMBL/GenBank/DDBJ databases">
        <title>Another draft genome of Portunus trituberculatus and its Hox gene families provides insights of decapod evolution.</title>
        <authorList>
            <person name="Jeong J.-H."/>
            <person name="Song I."/>
            <person name="Kim S."/>
            <person name="Choi T."/>
            <person name="Kim D."/>
            <person name="Ryu S."/>
            <person name="Kim W."/>
        </authorList>
    </citation>
    <scope>NUCLEOTIDE SEQUENCE [LARGE SCALE GENOMIC DNA]</scope>
    <source>
        <tissue evidence="1">Muscle</tissue>
    </source>
</reference>
<evidence type="ECO:0000313" key="2">
    <source>
        <dbReference type="Proteomes" id="UP000324222"/>
    </source>
</evidence>
<organism evidence="1 2">
    <name type="scientific">Portunus trituberculatus</name>
    <name type="common">Swimming crab</name>
    <name type="synonym">Neptunus trituberculatus</name>
    <dbReference type="NCBI Taxonomy" id="210409"/>
    <lineage>
        <taxon>Eukaryota</taxon>
        <taxon>Metazoa</taxon>
        <taxon>Ecdysozoa</taxon>
        <taxon>Arthropoda</taxon>
        <taxon>Crustacea</taxon>
        <taxon>Multicrustacea</taxon>
        <taxon>Malacostraca</taxon>
        <taxon>Eumalacostraca</taxon>
        <taxon>Eucarida</taxon>
        <taxon>Decapoda</taxon>
        <taxon>Pleocyemata</taxon>
        <taxon>Brachyura</taxon>
        <taxon>Eubrachyura</taxon>
        <taxon>Portunoidea</taxon>
        <taxon>Portunidae</taxon>
        <taxon>Portuninae</taxon>
        <taxon>Portunus</taxon>
    </lineage>
</organism>
<dbReference type="AlphaFoldDB" id="A0A5B7E2R9"/>
<accession>A0A5B7E2R9</accession>
<evidence type="ECO:0000313" key="1">
    <source>
        <dbReference type="EMBL" id="MPC28058.1"/>
    </source>
</evidence>
<protein>
    <submittedName>
        <fullName evidence="1">Uncharacterized protein</fullName>
    </submittedName>
</protein>
<dbReference type="EMBL" id="VSRR010001848">
    <property type="protein sequence ID" value="MPC28058.1"/>
    <property type="molecule type" value="Genomic_DNA"/>
</dbReference>
<sequence>MTPWLVLSRSPPPIHPPIPPPFLAPPPRTSAERLCSILLRQVSKKTKKKQWFEEGVAARGSSPFLIRRARGACLKVIRDLRLRWGAGHWPRHGRCRCPCSDLPLPVLLSPPLLAPRQHLAAVAVAVAVAVEVVVLGTPSLGGGLAQPRQQRSRGELMAASQLFLRKFFVHSTLPLG</sequence>
<dbReference type="Proteomes" id="UP000324222">
    <property type="component" value="Unassembled WGS sequence"/>
</dbReference>
<proteinExistence type="predicted"/>
<comment type="caution">
    <text evidence="1">The sequence shown here is derived from an EMBL/GenBank/DDBJ whole genome shotgun (WGS) entry which is preliminary data.</text>
</comment>
<keyword evidence="2" id="KW-1185">Reference proteome</keyword>
<gene>
    <name evidence="1" type="ORF">E2C01_021251</name>
</gene>
<name>A0A5B7E2R9_PORTR</name>